<proteinExistence type="predicted"/>
<dbReference type="Gene3D" id="1.10.10.10">
    <property type="entry name" value="Winged helix-like DNA-binding domain superfamily/Winged helix DNA-binding domain"/>
    <property type="match status" value="1"/>
</dbReference>
<name>A0AAX3LPZ0_9RHOB</name>
<keyword evidence="1" id="KW-0805">Transcription regulation</keyword>
<dbReference type="Gene3D" id="3.30.450.80">
    <property type="entry name" value="Transcription factor LuxR-like, autoinducer-binding domain"/>
    <property type="match status" value="1"/>
</dbReference>
<dbReference type="PANTHER" id="PTHR44688:SF16">
    <property type="entry name" value="DNA-BINDING TRANSCRIPTIONAL ACTIVATOR DEVR_DOSR"/>
    <property type="match status" value="1"/>
</dbReference>
<dbReference type="Pfam" id="PF03472">
    <property type="entry name" value="Autoind_bind"/>
    <property type="match status" value="1"/>
</dbReference>
<dbReference type="RefSeq" id="WP_271689028.1">
    <property type="nucleotide sequence ID" value="NZ_CP116423.1"/>
</dbReference>
<dbReference type="InterPro" id="IPR000792">
    <property type="entry name" value="Tscrpt_reg_LuxR_C"/>
</dbReference>
<dbReference type="SUPFAM" id="SSF75516">
    <property type="entry name" value="Pheromone-binding domain of LuxR-like quorum-sensing transcription factors"/>
    <property type="match status" value="1"/>
</dbReference>
<sequence>MVTPLSDRYLLLKEQRPDIKPAEMLQVLAQDMGLNNLSYLGFHKTGASGSDPVIHSTYDPAWLKRYQEENYHLIDPAVDKSLEGTLPVDWSELPKVDRTTRNFFGEAMEFGVRQNGVSIPIRDHAHGKAVLTLNSDLRIHEWRKYKRGIIADAIYLGCLIQSDMVADIAPAAPGPRLSNREKEVLKWAAVGKTAWETAQIMTVAASTVNHHLYNACAKLDVTNKTHAVAKAIRAQIITI</sequence>
<dbReference type="SUPFAM" id="SSF46894">
    <property type="entry name" value="C-terminal effector domain of the bipartite response regulators"/>
    <property type="match status" value="1"/>
</dbReference>
<dbReference type="Pfam" id="PF00196">
    <property type="entry name" value="GerE"/>
    <property type="match status" value="1"/>
</dbReference>
<keyword evidence="2" id="KW-0238">DNA-binding</keyword>
<protein>
    <submittedName>
        <fullName evidence="5">LuxR family transcriptional regulator</fullName>
    </submittedName>
</protein>
<dbReference type="Proteomes" id="UP001210770">
    <property type="component" value="Chromosome"/>
</dbReference>
<dbReference type="GO" id="GO:0003677">
    <property type="term" value="F:DNA binding"/>
    <property type="evidence" value="ECO:0007669"/>
    <property type="project" value="UniProtKB-KW"/>
</dbReference>
<dbReference type="CDD" id="cd06170">
    <property type="entry name" value="LuxR_C_like"/>
    <property type="match status" value="1"/>
</dbReference>
<reference evidence="5" key="1">
    <citation type="submission" date="2023-01" db="EMBL/GenBank/DDBJ databases">
        <title>Comparative genomic analysis of cold water coral derived Sulfitobacter faviae: insights into their metabolism and habitat adaptation.</title>
        <authorList>
            <person name="Guo Y."/>
            <person name="Lin S."/>
            <person name="Huang Z."/>
            <person name="Tang K."/>
            <person name="Wang X."/>
        </authorList>
    </citation>
    <scope>NUCLEOTIDE SEQUENCE</scope>
    <source>
        <strain evidence="5">SCSIO W_1865</strain>
    </source>
</reference>
<dbReference type="PROSITE" id="PS50043">
    <property type="entry name" value="HTH_LUXR_2"/>
    <property type="match status" value="1"/>
</dbReference>
<evidence type="ECO:0000259" key="4">
    <source>
        <dbReference type="PROSITE" id="PS50043"/>
    </source>
</evidence>
<evidence type="ECO:0000256" key="2">
    <source>
        <dbReference type="ARBA" id="ARBA00023125"/>
    </source>
</evidence>
<dbReference type="InterPro" id="IPR036388">
    <property type="entry name" value="WH-like_DNA-bd_sf"/>
</dbReference>
<dbReference type="InterPro" id="IPR036693">
    <property type="entry name" value="TF_LuxR_autoind-bd_dom_sf"/>
</dbReference>
<evidence type="ECO:0000313" key="6">
    <source>
        <dbReference type="Proteomes" id="UP001210770"/>
    </source>
</evidence>
<accession>A0AAX3LPZ0</accession>
<dbReference type="InterPro" id="IPR016032">
    <property type="entry name" value="Sig_transdc_resp-reg_C-effctor"/>
</dbReference>
<dbReference type="SMART" id="SM00421">
    <property type="entry name" value="HTH_LUXR"/>
    <property type="match status" value="1"/>
</dbReference>
<dbReference type="InterPro" id="IPR005143">
    <property type="entry name" value="TF_LuxR_autoind-bd_dom"/>
</dbReference>
<evidence type="ECO:0000313" key="5">
    <source>
        <dbReference type="EMBL" id="WCE70814.1"/>
    </source>
</evidence>
<dbReference type="GO" id="GO:0006355">
    <property type="term" value="P:regulation of DNA-templated transcription"/>
    <property type="evidence" value="ECO:0007669"/>
    <property type="project" value="InterPro"/>
</dbReference>
<gene>
    <name evidence="5" type="ORF">PL336_02940</name>
</gene>
<evidence type="ECO:0000256" key="1">
    <source>
        <dbReference type="ARBA" id="ARBA00023015"/>
    </source>
</evidence>
<feature type="domain" description="HTH luxR-type" evidence="4">
    <location>
        <begin position="170"/>
        <end position="235"/>
    </location>
</feature>
<dbReference type="PRINTS" id="PR00038">
    <property type="entry name" value="HTHLUXR"/>
</dbReference>
<organism evidence="5 6">
    <name type="scientific">Sulfitobacter faviae</name>
    <dbReference type="NCBI Taxonomy" id="1775881"/>
    <lineage>
        <taxon>Bacteria</taxon>
        <taxon>Pseudomonadati</taxon>
        <taxon>Pseudomonadota</taxon>
        <taxon>Alphaproteobacteria</taxon>
        <taxon>Rhodobacterales</taxon>
        <taxon>Roseobacteraceae</taxon>
        <taxon>Sulfitobacter</taxon>
    </lineage>
</organism>
<evidence type="ECO:0000256" key="3">
    <source>
        <dbReference type="ARBA" id="ARBA00023163"/>
    </source>
</evidence>
<keyword evidence="3" id="KW-0804">Transcription</keyword>
<dbReference type="AlphaFoldDB" id="A0AAX3LPZ0"/>
<dbReference type="EMBL" id="CP116423">
    <property type="protein sequence ID" value="WCE70814.1"/>
    <property type="molecule type" value="Genomic_DNA"/>
</dbReference>
<dbReference type="PANTHER" id="PTHR44688">
    <property type="entry name" value="DNA-BINDING TRANSCRIPTIONAL ACTIVATOR DEVR_DOSR"/>
    <property type="match status" value="1"/>
</dbReference>